<evidence type="ECO:0000313" key="3">
    <source>
        <dbReference type="Proteomes" id="UP001172101"/>
    </source>
</evidence>
<organism evidence="2 3">
    <name type="scientific">Lasiosphaeria miniovina</name>
    <dbReference type="NCBI Taxonomy" id="1954250"/>
    <lineage>
        <taxon>Eukaryota</taxon>
        <taxon>Fungi</taxon>
        <taxon>Dikarya</taxon>
        <taxon>Ascomycota</taxon>
        <taxon>Pezizomycotina</taxon>
        <taxon>Sordariomycetes</taxon>
        <taxon>Sordariomycetidae</taxon>
        <taxon>Sordariales</taxon>
        <taxon>Lasiosphaeriaceae</taxon>
        <taxon>Lasiosphaeria</taxon>
    </lineage>
</organism>
<feature type="non-terminal residue" evidence="2">
    <location>
        <position position="1"/>
    </location>
</feature>
<proteinExistence type="predicted"/>
<keyword evidence="3" id="KW-1185">Reference proteome</keyword>
<feature type="non-terminal residue" evidence="2">
    <location>
        <position position="114"/>
    </location>
</feature>
<dbReference type="Proteomes" id="UP001172101">
    <property type="component" value="Unassembled WGS sequence"/>
</dbReference>
<name>A0AA40BF16_9PEZI</name>
<accession>A0AA40BF16</accession>
<comment type="caution">
    <text evidence="2">The sequence shown here is derived from an EMBL/GenBank/DDBJ whole genome shotgun (WGS) entry which is preliminary data.</text>
</comment>
<evidence type="ECO:0000313" key="2">
    <source>
        <dbReference type="EMBL" id="KAK0733067.1"/>
    </source>
</evidence>
<dbReference type="EMBL" id="JAUIRO010000001">
    <property type="protein sequence ID" value="KAK0733067.1"/>
    <property type="molecule type" value="Genomic_DNA"/>
</dbReference>
<dbReference type="InterPro" id="IPR010730">
    <property type="entry name" value="HET"/>
</dbReference>
<reference evidence="2" key="1">
    <citation type="submission" date="2023-06" db="EMBL/GenBank/DDBJ databases">
        <title>Genome-scale phylogeny and comparative genomics of the fungal order Sordariales.</title>
        <authorList>
            <consortium name="Lawrence Berkeley National Laboratory"/>
            <person name="Hensen N."/>
            <person name="Bonometti L."/>
            <person name="Westerberg I."/>
            <person name="Brannstrom I.O."/>
            <person name="Guillou S."/>
            <person name="Cros-Aarteil S."/>
            <person name="Calhoun S."/>
            <person name="Haridas S."/>
            <person name="Kuo A."/>
            <person name="Mondo S."/>
            <person name="Pangilinan J."/>
            <person name="Riley R."/>
            <person name="LaButti K."/>
            <person name="Andreopoulos B."/>
            <person name="Lipzen A."/>
            <person name="Chen C."/>
            <person name="Yanf M."/>
            <person name="Daum C."/>
            <person name="Ng V."/>
            <person name="Clum A."/>
            <person name="Steindorff A."/>
            <person name="Ohm R."/>
            <person name="Martin F."/>
            <person name="Silar P."/>
            <person name="Natvig D."/>
            <person name="Lalanne C."/>
            <person name="Gautier V."/>
            <person name="Ament-velasquez S.L."/>
            <person name="Kruys A."/>
            <person name="Hutchinson M.I."/>
            <person name="Powell A.J."/>
            <person name="Barry K."/>
            <person name="Miller A.N."/>
            <person name="Grigoriev I.V."/>
            <person name="Debuchy R."/>
            <person name="Gladieux P."/>
            <person name="Thoren M.H."/>
            <person name="Johannesson H."/>
        </authorList>
    </citation>
    <scope>NUCLEOTIDE SEQUENCE</scope>
    <source>
        <strain evidence="2">SMH2392-1A</strain>
    </source>
</reference>
<dbReference type="Pfam" id="PF06985">
    <property type="entry name" value="HET"/>
    <property type="match status" value="1"/>
</dbReference>
<evidence type="ECO:0000259" key="1">
    <source>
        <dbReference type="Pfam" id="PF06985"/>
    </source>
</evidence>
<dbReference type="RefSeq" id="XP_060301944.1">
    <property type="nucleotide sequence ID" value="XM_060436207.1"/>
</dbReference>
<dbReference type="PANTHER" id="PTHR33112:SF10">
    <property type="entry name" value="TOL"/>
    <property type="match status" value="1"/>
</dbReference>
<feature type="domain" description="Heterokaryon incompatibility" evidence="1">
    <location>
        <begin position="14"/>
        <end position="112"/>
    </location>
</feature>
<protein>
    <submittedName>
        <fullName evidence="2">Heterokaryon incompatibility</fullName>
    </submittedName>
</protein>
<sequence>PRLPVTEDDESSEYVALSYAWGKHYPLTTKRASLATRLAGIPIKDLPKTFRDAVVLARFLGIPSLWIDSLCIVQDDPHDWEIESSRMAAVYSNAVLTVAADEAKKAREGCLKPR</sequence>
<dbReference type="AlphaFoldDB" id="A0AA40BF16"/>
<dbReference type="GeneID" id="85319477"/>
<dbReference type="PANTHER" id="PTHR33112">
    <property type="entry name" value="DOMAIN PROTEIN, PUTATIVE-RELATED"/>
    <property type="match status" value="1"/>
</dbReference>
<gene>
    <name evidence="2" type="ORF">B0T26DRAFT_627436</name>
</gene>